<dbReference type="AlphaFoldDB" id="A0A432W274"/>
<dbReference type="Proteomes" id="UP000288395">
    <property type="component" value="Unassembled WGS sequence"/>
</dbReference>
<accession>A0A432W274</accession>
<dbReference type="GO" id="GO:0006508">
    <property type="term" value="P:proteolysis"/>
    <property type="evidence" value="ECO:0007669"/>
    <property type="project" value="UniProtKB-KW"/>
</dbReference>
<gene>
    <name evidence="7" type="ORF">CWE08_01360</name>
</gene>
<evidence type="ECO:0000313" key="8">
    <source>
        <dbReference type="Proteomes" id="UP000288395"/>
    </source>
</evidence>
<evidence type="ECO:0000256" key="5">
    <source>
        <dbReference type="ARBA" id="ARBA00022801"/>
    </source>
</evidence>
<reference evidence="8" key="1">
    <citation type="journal article" date="2018" name="Front. Microbiol.">
        <title>Genome-Based Analysis Reveals the Taxonomy and Diversity of the Family Idiomarinaceae.</title>
        <authorList>
            <person name="Liu Y."/>
            <person name="Lai Q."/>
            <person name="Shao Z."/>
        </authorList>
    </citation>
    <scope>NUCLEOTIDE SEQUENCE [LARGE SCALE GENOMIC DNA]</scope>
    <source>
        <strain evidence="8">GBPy7</strain>
    </source>
</reference>
<keyword evidence="4" id="KW-0732">Signal</keyword>
<keyword evidence="8" id="KW-1185">Reference proteome</keyword>
<dbReference type="PANTHER" id="PTHR38469:SF1">
    <property type="entry name" value="PERIPLASMIC PEPTIDASE SUBFAMILY S1B"/>
    <property type="match status" value="1"/>
</dbReference>
<dbReference type="SUPFAM" id="SSF50494">
    <property type="entry name" value="Trypsin-like serine proteases"/>
    <property type="match status" value="1"/>
</dbReference>
<keyword evidence="2 6" id="KW-0031">Aminopeptidase</keyword>
<protein>
    <recommendedName>
        <fullName evidence="6">Dipeptidyl-peptidase</fullName>
        <ecNumber evidence="6">3.4.14.-</ecNumber>
    </recommendedName>
</protein>
<dbReference type="InterPro" id="IPR009003">
    <property type="entry name" value="Peptidase_S1_PA"/>
</dbReference>
<proteinExistence type="inferred from homology"/>
<dbReference type="GO" id="GO:0043171">
    <property type="term" value="P:peptide catabolic process"/>
    <property type="evidence" value="ECO:0007669"/>
    <property type="project" value="UniProtKB-UniRule"/>
</dbReference>
<comment type="function">
    <text evidence="6">Catalyzes the removal of dipeptides from the N-terminus of oligopeptides.</text>
</comment>
<dbReference type="EMBL" id="PIPJ01000001">
    <property type="protein sequence ID" value="RUO23325.1"/>
    <property type="molecule type" value="Genomic_DNA"/>
</dbReference>
<evidence type="ECO:0000256" key="4">
    <source>
        <dbReference type="ARBA" id="ARBA00022729"/>
    </source>
</evidence>
<dbReference type="PANTHER" id="PTHR38469">
    <property type="entry name" value="PERIPLASMIC PEPTIDASE SUBFAMILY S1B"/>
    <property type="match status" value="1"/>
</dbReference>
<comment type="caution">
    <text evidence="7">The sequence shown here is derived from an EMBL/GenBank/DDBJ whole genome shotgun (WGS) entry which is preliminary data.</text>
</comment>
<dbReference type="GO" id="GO:0008239">
    <property type="term" value="F:dipeptidyl-peptidase activity"/>
    <property type="evidence" value="ECO:0007669"/>
    <property type="project" value="UniProtKB-UniRule"/>
</dbReference>
<dbReference type="InterPro" id="IPR019500">
    <property type="entry name" value="Pep_S46"/>
</dbReference>
<dbReference type="EC" id="3.4.14.-" evidence="6"/>
<evidence type="ECO:0000256" key="2">
    <source>
        <dbReference type="ARBA" id="ARBA00022438"/>
    </source>
</evidence>
<keyword evidence="5 6" id="KW-0378">Hydrolase</keyword>
<evidence type="ECO:0000313" key="7">
    <source>
        <dbReference type="EMBL" id="RUO23325.1"/>
    </source>
</evidence>
<organism evidence="7 8">
    <name type="scientific">Aliidiomarina iranensis</name>
    <dbReference type="NCBI Taxonomy" id="1434071"/>
    <lineage>
        <taxon>Bacteria</taxon>
        <taxon>Pseudomonadati</taxon>
        <taxon>Pseudomonadota</taxon>
        <taxon>Gammaproteobacteria</taxon>
        <taxon>Alteromonadales</taxon>
        <taxon>Idiomarinaceae</taxon>
        <taxon>Aliidiomarina</taxon>
    </lineage>
</organism>
<keyword evidence="3 6" id="KW-0645">Protease</keyword>
<dbReference type="GO" id="GO:0070009">
    <property type="term" value="F:serine-type aminopeptidase activity"/>
    <property type="evidence" value="ECO:0007669"/>
    <property type="project" value="UniProtKB-UniRule"/>
</dbReference>
<evidence type="ECO:0000256" key="3">
    <source>
        <dbReference type="ARBA" id="ARBA00022670"/>
    </source>
</evidence>
<evidence type="ECO:0000256" key="6">
    <source>
        <dbReference type="RuleBase" id="RU366067"/>
    </source>
</evidence>
<evidence type="ECO:0000256" key="1">
    <source>
        <dbReference type="ARBA" id="ARBA00010491"/>
    </source>
</evidence>
<dbReference type="Pfam" id="PF10459">
    <property type="entry name" value="Peptidase_S46"/>
    <property type="match status" value="2"/>
</dbReference>
<keyword evidence="6" id="KW-0720">Serine protease</keyword>
<comment type="similarity">
    <text evidence="1 6">Belongs to the peptidase S46 family.</text>
</comment>
<name>A0A432W274_9GAMM</name>
<sequence length="811" mass="90854">MKQNLGLQAQAHLNSATQGYKSAICAWCLRLPVGIPRLKHGLLLVFVFLLSKFIFFPVHGAEGLWLPEQQPEWPTQPHSSAVLKVGGCTGTFVSPDGLVLTNHHCILDLLQYRSTLDNNYLTQGFLAINRDLELLAPPDFVVAQTLERTDVTNLVMQGVSNRTTGSARFNLIASNRNALLRNCEVAEGISCRVVEHYDGQGYLLVRDQIFPRVKLVWAPPVNVGHFGGIEDNWQWPRHSADLALLRIYNADGSAYEPSHWLPLSPAAPADGEPVYVAGFPGITQRYRLQQEASMAFNDFYPQVIRYSERWLSLIEKAMANNPEIALRYIPMLVRQGNRLQNLVGMLEAEEEYHALDLIAQEEKAVREWIASSNDSERYTAAIQQTEQALAQRQGFLQRQLWWNFFQELQLPFIAQRLYRLAQESERSDANRTRGFQAQQVPAIRSELVSKVRQYAPEVETELLIELLLLYQKLPSEQAIPFVEEFFALAENTTEEAIRTKVAAIYAETRLGQIEIVDALVALPIADLRQSEDPWIQFAVASADARLQWDLQERELRGIEQQGRSVLMEAFRRQALSVGERLPDNANRTLRLSAGIVAPQQNSETQLAQPTQGLENAIQKNAEQASAAQENALRKNSQQISAPQEIEALLTKAPSENAMGTSRTTLETLLAIAGSEPRYELPFNMHAAVAVHGAGCLAENANQLTLNFLSTADGTGGSSGSPTVNKRGELIGLVFDSTTDAILSDWHFDETRHRLIHADVRYLLWLLRYVYQAHELMAELGFEENGATCTLNGQPVIPRPARVDDFHQDPAE</sequence>